<dbReference type="Proteomes" id="UP000290572">
    <property type="component" value="Unassembled WGS sequence"/>
</dbReference>
<dbReference type="EMBL" id="QBIY01012934">
    <property type="protein sequence ID" value="RXN13912.1"/>
    <property type="molecule type" value="Genomic_DNA"/>
</dbReference>
<evidence type="ECO:0000313" key="5">
    <source>
        <dbReference type="EMBL" id="RXN13912.1"/>
    </source>
</evidence>
<dbReference type="PANTHER" id="PTHR13947:SF54">
    <property type="entry name" value="N-ACETYLTRANSFERASE CML3-RELATED"/>
    <property type="match status" value="1"/>
</dbReference>
<feature type="transmembrane region" description="Helical" evidence="2">
    <location>
        <begin position="21"/>
        <end position="39"/>
    </location>
</feature>
<dbReference type="EMBL" id="QBIY01013326">
    <property type="protein sequence ID" value="RXN08236.1"/>
    <property type="molecule type" value="Genomic_DNA"/>
</dbReference>
<dbReference type="PANTHER" id="PTHR13947">
    <property type="entry name" value="GNAT FAMILY N-ACETYLTRANSFERASE"/>
    <property type="match status" value="1"/>
</dbReference>
<gene>
    <name evidence="5" type="ORF">ROHU_009355</name>
    <name evidence="4" type="ORF">ROHU_031920</name>
</gene>
<dbReference type="InterPro" id="IPR016181">
    <property type="entry name" value="Acyl_CoA_acyltransferase"/>
</dbReference>
<keyword evidence="2" id="KW-0472">Membrane</keyword>
<organism evidence="4 6">
    <name type="scientific">Labeo rohita</name>
    <name type="common">Indian major carp</name>
    <name type="synonym">Cyprinus rohita</name>
    <dbReference type="NCBI Taxonomy" id="84645"/>
    <lineage>
        <taxon>Eukaryota</taxon>
        <taxon>Metazoa</taxon>
        <taxon>Chordata</taxon>
        <taxon>Craniata</taxon>
        <taxon>Vertebrata</taxon>
        <taxon>Euteleostomi</taxon>
        <taxon>Actinopterygii</taxon>
        <taxon>Neopterygii</taxon>
        <taxon>Teleostei</taxon>
        <taxon>Ostariophysi</taxon>
        <taxon>Cypriniformes</taxon>
        <taxon>Cyprinidae</taxon>
        <taxon>Labeoninae</taxon>
        <taxon>Labeonini</taxon>
        <taxon>Labeo</taxon>
    </lineage>
</organism>
<dbReference type="CDD" id="cd04301">
    <property type="entry name" value="NAT_SF"/>
    <property type="match status" value="1"/>
</dbReference>
<evidence type="ECO:0000313" key="4">
    <source>
        <dbReference type="EMBL" id="RXN08236.1"/>
    </source>
</evidence>
<proteinExistence type="predicted"/>
<dbReference type="Gene3D" id="3.40.630.30">
    <property type="match status" value="1"/>
</dbReference>
<accession>A0A498LMC6</accession>
<dbReference type="PROSITE" id="PS51186">
    <property type="entry name" value="GNAT"/>
    <property type="match status" value="1"/>
</dbReference>
<dbReference type="STRING" id="84645.A0A498LMC6"/>
<evidence type="ECO:0000256" key="2">
    <source>
        <dbReference type="SAM" id="Phobius"/>
    </source>
</evidence>
<dbReference type="Pfam" id="PF00583">
    <property type="entry name" value="Acetyltransf_1"/>
    <property type="match status" value="1"/>
</dbReference>
<dbReference type="InterPro" id="IPR000182">
    <property type="entry name" value="GNAT_dom"/>
</dbReference>
<keyword evidence="6" id="KW-1185">Reference proteome</keyword>
<sequence>MEQKTSFKSIIRPYKPTDKSAIVSLFRFGILEHVYPAFFKAMSHPDHIGMTLSVSVAGYVLGGSSYFQAVLFGGAWACLVYYCCHEIYDSYLRRKLEAEMADIQTNFSDNQANGFWVAEMEVNGKSKVAGLLAVVKSDGWDAGVDDALSLEVFQLVVSFNQRRKGLGTQLVETAVEFCKEQGLSRVIVEISSVQTAAVSLFRKRGFTVTSVNSCTCANHLVSKLARINVIRMEKHL</sequence>
<feature type="domain" description="N-acetyltransferase" evidence="3">
    <location>
        <begin position="86"/>
        <end position="236"/>
    </location>
</feature>
<evidence type="ECO:0000259" key="3">
    <source>
        <dbReference type="PROSITE" id="PS51186"/>
    </source>
</evidence>
<dbReference type="SUPFAM" id="SSF55729">
    <property type="entry name" value="Acyl-CoA N-acyltransferases (Nat)"/>
    <property type="match status" value="1"/>
</dbReference>
<evidence type="ECO:0000256" key="1">
    <source>
        <dbReference type="ARBA" id="ARBA00022679"/>
    </source>
</evidence>
<comment type="caution">
    <text evidence="4">The sequence shown here is derived from an EMBL/GenBank/DDBJ whole genome shotgun (WGS) entry which is preliminary data.</text>
</comment>
<keyword evidence="1 4" id="KW-0808">Transferase</keyword>
<feature type="transmembrane region" description="Helical" evidence="2">
    <location>
        <begin position="59"/>
        <end position="84"/>
    </location>
</feature>
<dbReference type="AlphaFoldDB" id="A0A498LMC6"/>
<reference evidence="4 6" key="1">
    <citation type="submission" date="2018-03" db="EMBL/GenBank/DDBJ databases">
        <title>Draft genome sequence of Rohu Carp (Labeo rohita).</title>
        <authorList>
            <person name="Das P."/>
            <person name="Kushwaha B."/>
            <person name="Joshi C.G."/>
            <person name="Kumar D."/>
            <person name="Nagpure N.S."/>
            <person name="Sahoo L."/>
            <person name="Das S.P."/>
            <person name="Bit A."/>
            <person name="Patnaik S."/>
            <person name="Meher P.K."/>
            <person name="Jayasankar P."/>
            <person name="Koringa P.G."/>
            <person name="Patel N.V."/>
            <person name="Hinsu A.T."/>
            <person name="Kumar R."/>
            <person name="Pandey M."/>
            <person name="Agarwal S."/>
            <person name="Srivastava S."/>
            <person name="Singh M."/>
            <person name="Iquebal M.A."/>
            <person name="Jaiswal S."/>
            <person name="Angadi U.B."/>
            <person name="Kumar N."/>
            <person name="Raza M."/>
            <person name="Shah T.M."/>
            <person name="Rai A."/>
            <person name="Jena J.K."/>
        </authorList>
    </citation>
    <scope>NUCLEOTIDE SEQUENCE [LARGE SCALE GENOMIC DNA]</scope>
    <source>
        <strain evidence="4">DASCIFA01</strain>
        <tissue evidence="4">Testis</tissue>
    </source>
</reference>
<dbReference type="InterPro" id="IPR050769">
    <property type="entry name" value="NAT_camello-type"/>
</dbReference>
<evidence type="ECO:0000313" key="6">
    <source>
        <dbReference type="Proteomes" id="UP000290572"/>
    </source>
</evidence>
<name>A0A498LMC6_LABRO</name>
<keyword evidence="2" id="KW-1133">Transmembrane helix</keyword>
<dbReference type="OrthoDB" id="41532at2759"/>
<protein>
    <submittedName>
        <fullName evidence="4">Putative N-acetyltransferase CML3</fullName>
    </submittedName>
</protein>
<keyword evidence="2" id="KW-0812">Transmembrane</keyword>
<dbReference type="GO" id="GO:0008080">
    <property type="term" value="F:N-acetyltransferase activity"/>
    <property type="evidence" value="ECO:0007669"/>
    <property type="project" value="InterPro"/>
</dbReference>